<name>A0A9D9IMB2_9BACT</name>
<reference evidence="1" key="1">
    <citation type="submission" date="2020-10" db="EMBL/GenBank/DDBJ databases">
        <authorList>
            <person name="Gilroy R."/>
        </authorList>
    </citation>
    <scope>NUCLEOTIDE SEQUENCE</scope>
    <source>
        <strain evidence="1">B1-13419</strain>
    </source>
</reference>
<dbReference type="EMBL" id="JADIMD010000097">
    <property type="protein sequence ID" value="MBO8474882.1"/>
    <property type="molecule type" value="Genomic_DNA"/>
</dbReference>
<gene>
    <name evidence="1" type="ORF">IAB91_06300</name>
</gene>
<organism evidence="1 2">
    <name type="scientific">Candidatus Cryptobacteroides faecigallinarum</name>
    <dbReference type="NCBI Taxonomy" id="2840763"/>
    <lineage>
        <taxon>Bacteria</taxon>
        <taxon>Pseudomonadati</taxon>
        <taxon>Bacteroidota</taxon>
        <taxon>Bacteroidia</taxon>
        <taxon>Bacteroidales</taxon>
        <taxon>Candidatus Cryptobacteroides</taxon>
    </lineage>
</organism>
<evidence type="ECO:0000313" key="1">
    <source>
        <dbReference type="EMBL" id="MBO8474882.1"/>
    </source>
</evidence>
<accession>A0A9D9IMB2</accession>
<dbReference type="Proteomes" id="UP000823757">
    <property type="component" value="Unassembled WGS sequence"/>
</dbReference>
<protein>
    <submittedName>
        <fullName evidence="1">Uncharacterized protein</fullName>
    </submittedName>
</protein>
<reference evidence="1" key="2">
    <citation type="journal article" date="2021" name="PeerJ">
        <title>Extensive microbial diversity within the chicken gut microbiome revealed by metagenomics and culture.</title>
        <authorList>
            <person name="Gilroy R."/>
            <person name="Ravi A."/>
            <person name="Getino M."/>
            <person name="Pursley I."/>
            <person name="Horton D.L."/>
            <person name="Alikhan N.F."/>
            <person name="Baker D."/>
            <person name="Gharbi K."/>
            <person name="Hall N."/>
            <person name="Watson M."/>
            <person name="Adriaenssens E.M."/>
            <person name="Foster-Nyarko E."/>
            <person name="Jarju S."/>
            <person name="Secka A."/>
            <person name="Antonio M."/>
            <person name="Oren A."/>
            <person name="Chaudhuri R.R."/>
            <person name="La Ragione R."/>
            <person name="Hildebrand F."/>
            <person name="Pallen M.J."/>
        </authorList>
    </citation>
    <scope>NUCLEOTIDE SEQUENCE</scope>
    <source>
        <strain evidence="1">B1-13419</strain>
    </source>
</reference>
<sequence length="58" mass="6576">MDMQMMIWAAILAVVAVVMIVRTFGKAKETVVSNDHIFDGETGQRVNNWKYITEDDGE</sequence>
<dbReference type="AlphaFoldDB" id="A0A9D9IMB2"/>
<comment type="caution">
    <text evidence="1">The sequence shown here is derived from an EMBL/GenBank/DDBJ whole genome shotgun (WGS) entry which is preliminary data.</text>
</comment>
<evidence type="ECO:0000313" key="2">
    <source>
        <dbReference type="Proteomes" id="UP000823757"/>
    </source>
</evidence>
<proteinExistence type="predicted"/>